<keyword evidence="7 8" id="KW-0472">Membrane</keyword>
<proteinExistence type="predicted"/>
<evidence type="ECO:0000256" key="3">
    <source>
        <dbReference type="ARBA" id="ARBA00022475"/>
    </source>
</evidence>
<keyword evidence="10" id="KW-1185">Reference proteome</keyword>
<dbReference type="FunFam" id="1.20.1640.10:FF:000001">
    <property type="entry name" value="Efflux pump membrane transporter"/>
    <property type="match status" value="1"/>
</dbReference>
<keyword evidence="3" id="KW-1003">Cell membrane</keyword>
<organism evidence="9 10">
    <name type="scientific">Maribellus comscasis</name>
    <dbReference type="NCBI Taxonomy" id="2681766"/>
    <lineage>
        <taxon>Bacteria</taxon>
        <taxon>Pseudomonadati</taxon>
        <taxon>Bacteroidota</taxon>
        <taxon>Bacteroidia</taxon>
        <taxon>Marinilabiliales</taxon>
        <taxon>Prolixibacteraceae</taxon>
        <taxon>Maribellus</taxon>
    </lineage>
</organism>
<evidence type="ECO:0000313" key="10">
    <source>
        <dbReference type="Proteomes" id="UP000428260"/>
    </source>
</evidence>
<feature type="transmembrane region" description="Helical" evidence="8">
    <location>
        <begin position="335"/>
        <end position="352"/>
    </location>
</feature>
<dbReference type="PANTHER" id="PTHR32063:SF28">
    <property type="entry name" value="BLR2861 PROTEIN"/>
    <property type="match status" value="1"/>
</dbReference>
<feature type="transmembrane region" description="Helical" evidence="8">
    <location>
        <begin position="462"/>
        <end position="485"/>
    </location>
</feature>
<feature type="transmembrane region" description="Helical" evidence="8">
    <location>
        <begin position="359"/>
        <end position="379"/>
    </location>
</feature>
<keyword evidence="2" id="KW-0813">Transport</keyword>
<keyword evidence="6 8" id="KW-1133">Transmembrane helix</keyword>
<evidence type="ECO:0000313" key="9">
    <source>
        <dbReference type="EMBL" id="QGY44986.1"/>
    </source>
</evidence>
<reference evidence="9 10" key="1">
    <citation type="submission" date="2019-11" db="EMBL/GenBank/DDBJ databases">
        <authorList>
            <person name="Zheng R.K."/>
            <person name="Sun C.M."/>
        </authorList>
    </citation>
    <scope>NUCLEOTIDE SEQUENCE [LARGE SCALE GENOMIC DNA]</scope>
    <source>
        <strain evidence="9 10">WC007</strain>
    </source>
</reference>
<keyword evidence="4" id="KW-0997">Cell inner membrane</keyword>
<feature type="transmembrane region" description="Helical" evidence="8">
    <location>
        <begin position="871"/>
        <end position="891"/>
    </location>
</feature>
<dbReference type="InterPro" id="IPR001036">
    <property type="entry name" value="Acrflvin-R"/>
</dbReference>
<dbReference type="Gene3D" id="3.30.70.1440">
    <property type="entry name" value="Multidrug efflux transporter AcrB pore domain"/>
    <property type="match status" value="1"/>
</dbReference>
<dbReference type="GO" id="GO:0005886">
    <property type="term" value="C:plasma membrane"/>
    <property type="evidence" value="ECO:0007669"/>
    <property type="project" value="UniProtKB-SubCell"/>
</dbReference>
<dbReference type="PRINTS" id="PR00702">
    <property type="entry name" value="ACRIFLAVINRP"/>
</dbReference>
<feature type="transmembrane region" description="Helical" evidence="8">
    <location>
        <begin position="974"/>
        <end position="1000"/>
    </location>
</feature>
<dbReference type="SUPFAM" id="SSF82866">
    <property type="entry name" value="Multidrug efflux transporter AcrB transmembrane domain"/>
    <property type="match status" value="2"/>
</dbReference>
<dbReference type="FunFam" id="3.30.70.1430:FF:000001">
    <property type="entry name" value="Efflux pump membrane transporter"/>
    <property type="match status" value="1"/>
</dbReference>
<gene>
    <name evidence="9" type="ORF">GM418_15290</name>
</gene>
<feature type="transmembrane region" description="Helical" evidence="8">
    <location>
        <begin position="12"/>
        <end position="34"/>
    </location>
</feature>
<dbReference type="EMBL" id="CP046401">
    <property type="protein sequence ID" value="QGY44986.1"/>
    <property type="molecule type" value="Genomic_DNA"/>
</dbReference>
<keyword evidence="5 8" id="KW-0812">Transmembrane</keyword>
<dbReference type="PANTHER" id="PTHR32063">
    <property type="match status" value="1"/>
</dbReference>
<accession>A0A6I6JPT8</accession>
<dbReference type="Proteomes" id="UP000428260">
    <property type="component" value="Chromosome"/>
</dbReference>
<dbReference type="Gene3D" id="3.30.70.1430">
    <property type="entry name" value="Multidrug efflux transporter AcrB pore domain"/>
    <property type="match status" value="2"/>
</dbReference>
<dbReference type="AlphaFoldDB" id="A0A6I6JPT8"/>
<evidence type="ECO:0000256" key="7">
    <source>
        <dbReference type="ARBA" id="ARBA00023136"/>
    </source>
</evidence>
<dbReference type="InterPro" id="IPR027463">
    <property type="entry name" value="AcrB_DN_DC_subdom"/>
</dbReference>
<protein>
    <submittedName>
        <fullName evidence="9">MMPL family transporter</fullName>
    </submittedName>
</protein>
<dbReference type="Gene3D" id="3.30.70.1320">
    <property type="entry name" value="Multidrug efflux transporter AcrB pore domain like"/>
    <property type="match status" value="1"/>
</dbReference>
<evidence type="ECO:0000256" key="8">
    <source>
        <dbReference type="SAM" id="Phobius"/>
    </source>
</evidence>
<dbReference type="KEGG" id="mcos:GM418_15290"/>
<comment type="subcellular location">
    <subcellularLocation>
        <location evidence="1">Cell inner membrane</location>
        <topology evidence="1">Multi-pass membrane protein</topology>
    </subcellularLocation>
</comment>
<evidence type="ECO:0000256" key="2">
    <source>
        <dbReference type="ARBA" id="ARBA00022448"/>
    </source>
</evidence>
<evidence type="ECO:0000256" key="1">
    <source>
        <dbReference type="ARBA" id="ARBA00004429"/>
    </source>
</evidence>
<feature type="transmembrane region" description="Helical" evidence="8">
    <location>
        <begin position="897"/>
        <end position="922"/>
    </location>
</feature>
<dbReference type="RefSeq" id="WP_158867818.1">
    <property type="nucleotide sequence ID" value="NZ_CP046401.1"/>
</dbReference>
<feature type="transmembrane region" description="Helical" evidence="8">
    <location>
        <begin position="430"/>
        <end position="450"/>
    </location>
</feature>
<evidence type="ECO:0000256" key="5">
    <source>
        <dbReference type="ARBA" id="ARBA00022692"/>
    </source>
</evidence>
<dbReference type="SUPFAM" id="SSF82693">
    <property type="entry name" value="Multidrug efflux transporter AcrB pore domain, PN1, PN2, PC1 and PC2 subdomains"/>
    <property type="match status" value="3"/>
</dbReference>
<name>A0A6I6JPT8_9BACT</name>
<feature type="transmembrane region" description="Helical" evidence="8">
    <location>
        <begin position="943"/>
        <end position="962"/>
    </location>
</feature>
<dbReference type="Gene3D" id="1.20.1640.10">
    <property type="entry name" value="Multidrug efflux transporter AcrB transmembrane domain"/>
    <property type="match status" value="2"/>
</dbReference>
<feature type="transmembrane region" description="Helical" evidence="8">
    <location>
        <begin position="845"/>
        <end position="864"/>
    </location>
</feature>
<evidence type="ECO:0000256" key="6">
    <source>
        <dbReference type="ARBA" id="ARBA00022989"/>
    </source>
</evidence>
<dbReference type="SUPFAM" id="SSF82714">
    <property type="entry name" value="Multidrug efflux transporter AcrB TolC docking domain, DN and DC subdomains"/>
    <property type="match status" value="2"/>
</dbReference>
<feature type="transmembrane region" description="Helical" evidence="8">
    <location>
        <begin position="385"/>
        <end position="410"/>
    </location>
</feature>
<evidence type="ECO:0000256" key="4">
    <source>
        <dbReference type="ARBA" id="ARBA00022519"/>
    </source>
</evidence>
<dbReference type="GO" id="GO:0042910">
    <property type="term" value="F:xenobiotic transmembrane transporter activity"/>
    <property type="evidence" value="ECO:0007669"/>
    <property type="project" value="TreeGrafter"/>
</dbReference>
<sequence length="1022" mass="113395">MSLSSLSIKRPVLATVFSLVILLFGAIGMTYLGVREFPSVDPPIISVRTSYPGANSDVIETQITEPLEQSINGIPGIRTLTSSSSQGSSRVTVEFELSVDLETAANDVRDKVSQAQRYLPRDCDPPTVSKADADASPIMFIAVKSAKRSLLELSEIAELTFKEQLQTISGVSSISIWGDKRYAMRIWLDPVKLAGYQMTPLDVRNAILRENVELPAGSIEGNSTELTIRALGLMTTAEEFNSLILKQSGEQLIRVRDIGRAEIGPEDIRGIMKMNGIPMVGTVIIPQPGANHIDIVDDVYDRLEYIKKDLPDDVEIEIGFDNTDYIRTSIKEVQTTIYLAFFLVVVIIFVFLRDWRTTVLPILVIPVSLVGSFFIMYIAGFTINVLTLLAIVLSIGLVVDDAIVMMENIYVKIEQGMSPREAGIKGANEIFFAIIATTITLIAVFFPIVFLEGMTGRLFREFSIVIAGAVGISSFVALTLTPMLSTKILKTRHKRSKAYNASEKFFVKLNNTYQNSLNSFLKKKYISLIILLSSGVFIYFLWKIIPAEMAPMEDRSQLNINITTPEGSTYEYNFDYVEEVNDVVNRLVPEAEKVTAMVRGSWAFVRIVLVDPSERERSQQEIAAQLTAELRKMTKARASVIQQSTFGGRRAGLPIQYVLQAPTIEKLREILPEFMAKVQDNPIFEMADVNLKFTKPELQIEIDRDKANLLGVSTQNIGQTLQLALSGQRFGYFIMNGKQYQILGELARQDRNKPLDLKSLYVRNNSGEMVQLDNFVSLKESTAPPQLYRYNRFVSATVSSGLAEGRTISEGLAEMDKIAAEVLDDTFRTALAGDSKDFMESSSSLMFAFLLAIVLIFLVLSAQFESFKDPIIVMMTVPLALTGAMFFMWYFNVTMNIFSQIGIIMLIGLVSKNGILIVEFANQRKEAGMSKFDAIKFASAARFRPILMTSLSTVLGILPLAMGLGEGAQSRVAMGIAVVGGLTISTFLTLYVVPGIYLFISSETKSIKDESKSPEKNKPAYH</sequence>
<dbReference type="Gene3D" id="3.30.2090.10">
    <property type="entry name" value="Multidrug efflux transporter AcrB TolC docking domain, DN and DC subdomains"/>
    <property type="match status" value="2"/>
</dbReference>
<dbReference type="Pfam" id="PF00873">
    <property type="entry name" value="ACR_tran"/>
    <property type="match status" value="1"/>
</dbReference>
<feature type="transmembrane region" description="Helical" evidence="8">
    <location>
        <begin position="525"/>
        <end position="542"/>
    </location>
</feature>